<dbReference type="PANTHER" id="PTHR10188:SF6">
    <property type="entry name" value="N(4)-(BETA-N-ACETYLGLUCOSAMINYL)-L-ASPARAGINASE"/>
    <property type="match status" value="1"/>
</dbReference>
<evidence type="ECO:0000256" key="2">
    <source>
        <dbReference type="PIRSR" id="PIRSR600246-2"/>
    </source>
</evidence>
<feature type="binding site" evidence="2">
    <location>
        <begin position="230"/>
        <end position="233"/>
    </location>
    <ligand>
        <name>substrate</name>
    </ligand>
</feature>
<evidence type="ECO:0000256" key="1">
    <source>
        <dbReference type="PIRSR" id="PIRSR600246-1"/>
    </source>
</evidence>
<dbReference type="AlphaFoldDB" id="A0A6J4IIB0"/>
<dbReference type="EMBL" id="CADCTM010000299">
    <property type="protein sequence ID" value="CAA9251458.1"/>
    <property type="molecule type" value="Genomic_DNA"/>
</dbReference>
<dbReference type="SUPFAM" id="SSF56235">
    <property type="entry name" value="N-terminal nucleophile aminohydrolases (Ntn hydrolases)"/>
    <property type="match status" value="1"/>
</dbReference>
<gene>
    <name evidence="4" type="ORF">AVDCRST_MAG92-2020</name>
</gene>
<dbReference type="GO" id="GO:0004177">
    <property type="term" value="F:aminopeptidase activity"/>
    <property type="evidence" value="ECO:0007669"/>
    <property type="project" value="UniProtKB-KW"/>
</dbReference>
<keyword evidence="4" id="KW-0645">Protease</keyword>
<keyword evidence="4" id="KW-0031">Aminopeptidase</keyword>
<feature type="active site" description="Nucleophile" evidence="1">
    <location>
        <position position="181"/>
    </location>
</feature>
<evidence type="ECO:0000313" key="4">
    <source>
        <dbReference type="EMBL" id="CAA9251458.1"/>
    </source>
</evidence>
<accession>A0A6J4IIB0</accession>
<proteinExistence type="predicted"/>
<evidence type="ECO:0000256" key="3">
    <source>
        <dbReference type="PIRSR" id="PIRSR600246-3"/>
    </source>
</evidence>
<dbReference type="InterPro" id="IPR000246">
    <property type="entry name" value="Peptidase_T2"/>
</dbReference>
<dbReference type="Gene3D" id="3.60.20.30">
    <property type="entry name" value="(Glycosyl)asparaginase"/>
    <property type="match status" value="1"/>
</dbReference>
<dbReference type="GO" id="GO:0016811">
    <property type="term" value="F:hydrolase activity, acting on carbon-nitrogen (but not peptide) bonds, in linear amides"/>
    <property type="evidence" value="ECO:0007669"/>
    <property type="project" value="UniProtKB-ARBA"/>
</dbReference>
<protein>
    <submittedName>
        <fullName evidence="4">Isoaspartyl aminopeptidase @ Asp-X dipeptidase</fullName>
        <ecNumber evidence="4">3.4.19.5</ecNumber>
    </submittedName>
</protein>
<organism evidence="4">
    <name type="scientific">uncultured Coleofasciculus sp</name>
    <dbReference type="NCBI Taxonomy" id="1267456"/>
    <lineage>
        <taxon>Bacteria</taxon>
        <taxon>Bacillati</taxon>
        <taxon>Cyanobacteriota</taxon>
        <taxon>Cyanophyceae</taxon>
        <taxon>Coleofasciculales</taxon>
        <taxon>Coleofasciculaceae</taxon>
        <taxon>Coleofasciculus</taxon>
        <taxon>environmental samples</taxon>
    </lineage>
</organism>
<sequence length="319" mass="33975">MLDNRVQPKLIIHGGAGSSLKGKEAVAAVRRSLYNVIEEVYDLLLTGADARDAVVLGCQLLEDDPRFNAGTGSVLQSDGQIRMSAALMEGNSQRFSGVINVGRVQNPINLAKFLQDSADRVLSEQGAAELLRELNAPVYNPLTDIRLQEWMLERQDNFDKTMAGVVAERELVKASEPGRGTIGVVALDSQGCLAAGTSTGGKGFERIGRVSDCAMPAGNYATTKAAVSCTGIGEDIIDECLAARVVVRVTDGLSLAEAMQRSFTEASHNGRDFGAISIDATGAIAWGKTSQVLLSAYHDGDRIGDTLEWQGDELTNFVV</sequence>
<dbReference type="PANTHER" id="PTHR10188">
    <property type="entry name" value="L-ASPARAGINASE"/>
    <property type="match status" value="1"/>
</dbReference>
<feature type="binding site" evidence="2">
    <location>
        <begin position="209"/>
        <end position="212"/>
    </location>
    <ligand>
        <name>substrate</name>
    </ligand>
</feature>
<dbReference type="Pfam" id="PF01112">
    <property type="entry name" value="Asparaginase_2"/>
    <property type="match status" value="1"/>
</dbReference>
<dbReference type="GO" id="GO:0008798">
    <property type="term" value="F:beta-aspartyl-peptidase activity"/>
    <property type="evidence" value="ECO:0007669"/>
    <property type="project" value="UniProtKB-EC"/>
</dbReference>
<name>A0A6J4IIB0_9CYAN</name>
<dbReference type="CDD" id="cd14949">
    <property type="entry name" value="Asparaginase_2_like_3"/>
    <property type="match status" value="1"/>
</dbReference>
<dbReference type="InterPro" id="IPR029055">
    <property type="entry name" value="Ntn_hydrolases_N"/>
</dbReference>
<reference evidence="4" key="1">
    <citation type="submission" date="2020-02" db="EMBL/GenBank/DDBJ databases">
        <authorList>
            <person name="Meier V. D."/>
        </authorList>
    </citation>
    <scope>NUCLEOTIDE SEQUENCE</scope>
    <source>
        <strain evidence="4">AVDCRST_MAG92</strain>
    </source>
</reference>
<dbReference type="EC" id="3.4.19.5" evidence="4"/>
<feature type="site" description="Cleavage; by autolysis" evidence="3">
    <location>
        <begin position="180"/>
        <end position="181"/>
    </location>
</feature>
<keyword evidence="4" id="KW-0378">Hydrolase</keyword>